<name>A0A8J2ZLX4_9RHOB</name>
<feature type="transmembrane region" description="Helical" evidence="1">
    <location>
        <begin position="62"/>
        <end position="84"/>
    </location>
</feature>
<proteinExistence type="predicted"/>
<dbReference type="RefSeq" id="WP_188791051.1">
    <property type="nucleotide sequence ID" value="NZ_BMJV01000006.1"/>
</dbReference>
<gene>
    <name evidence="2" type="ORF">GCM10011415_30080</name>
</gene>
<dbReference type="AlphaFoldDB" id="A0A8J2ZLX4"/>
<reference evidence="2" key="2">
    <citation type="submission" date="2020-09" db="EMBL/GenBank/DDBJ databases">
        <authorList>
            <person name="Sun Q."/>
            <person name="Zhou Y."/>
        </authorList>
    </citation>
    <scope>NUCLEOTIDE SEQUENCE</scope>
    <source>
        <strain evidence="2">CGMCC 1.15762</strain>
    </source>
</reference>
<feature type="transmembrane region" description="Helical" evidence="1">
    <location>
        <begin position="21"/>
        <end position="42"/>
    </location>
</feature>
<accession>A0A8J2ZLX4</accession>
<reference evidence="2" key="1">
    <citation type="journal article" date="2014" name="Int. J. Syst. Evol. Microbiol.">
        <title>Complete genome sequence of Corynebacterium casei LMG S-19264T (=DSM 44701T), isolated from a smear-ripened cheese.</title>
        <authorList>
            <consortium name="US DOE Joint Genome Institute (JGI-PGF)"/>
            <person name="Walter F."/>
            <person name="Albersmeier A."/>
            <person name="Kalinowski J."/>
            <person name="Ruckert C."/>
        </authorList>
    </citation>
    <scope>NUCLEOTIDE SEQUENCE</scope>
    <source>
        <strain evidence="2">CGMCC 1.15762</strain>
    </source>
</reference>
<dbReference type="EMBL" id="BMJV01000006">
    <property type="protein sequence ID" value="GGG78998.1"/>
    <property type="molecule type" value="Genomic_DNA"/>
</dbReference>
<keyword evidence="1" id="KW-0812">Transmembrane</keyword>
<dbReference type="Proteomes" id="UP000617145">
    <property type="component" value="Unassembled WGS sequence"/>
</dbReference>
<evidence type="ECO:0000313" key="3">
    <source>
        <dbReference type="Proteomes" id="UP000617145"/>
    </source>
</evidence>
<feature type="transmembrane region" description="Helical" evidence="1">
    <location>
        <begin position="140"/>
        <end position="163"/>
    </location>
</feature>
<feature type="transmembrane region" description="Helical" evidence="1">
    <location>
        <begin position="105"/>
        <end position="134"/>
    </location>
</feature>
<organism evidence="2 3">
    <name type="scientific">Salipiger pallidus</name>
    <dbReference type="NCBI Taxonomy" id="1775170"/>
    <lineage>
        <taxon>Bacteria</taxon>
        <taxon>Pseudomonadati</taxon>
        <taxon>Pseudomonadota</taxon>
        <taxon>Alphaproteobacteria</taxon>
        <taxon>Rhodobacterales</taxon>
        <taxon>Roseobacteraceae</taxon>
        <taxon>Salipiger</taxon>
    </lineage>
</organism>
<feature type="transmembrane region" description="Helical" evidence="1">
    <location>
        <begin position="211"/>
        <end position="237"/>
    </location>
</feature>
<evidence type="ECO:0000256" key="1">
    <source>
        <dbReference type="SAM" id="Phobius"/>
    </source>
</evidence>
<sequence length="247" mass="26253">MGWKIFLHSVRMVLDNLDVALRISLGLYLVQVAMQVVVFNATSSLPADPVDMPEGGGMPFEALVLAVLALVTSLWIAVGWHRYALEGEEPAAFLPRWRGSELGSYVWKSIVIAFALGVVLAVVGGIAVSAAMAVPGLLGIVSFGLVGLISYLFFRVGLVLPAAAVGRPLTMRESWQATGDGDKAVLMLALIVIGAQVLISVPAMIDGNTSSVVSLIYSVVVNWFVTMIGVSILTTLYGHFIEGRPID</sequence>
<comment type="caution">
    <text evidence="2">The sequence shown here is derived from an EMBL/GenBank/DDBJ whole genome shotgun (WGS) entry which is preliminary data.</text>
</comment>
<keyword evidence="3" id="KW-1185">Reference proteome</keyword>
<evidence type="ECO:0000313" key="2">
    <source>
        <dbReference type="EMBL" id="GGG78998.1"/>
    </source>
</evidence>
<keyword evidence="1" id="KW-1133">Transmembrane helix</keyword>
<keyword evidence="1" id="KW-0472">Membrane</keyword>
<feature type="transmembrane region" description="Helical" evidence="1">
    <location>
        <begin position="184"/>
        <end position="205"/>
    </location>
</feature>
<protein>
    <submittedName>
        <fullName evidence="2">Uncharacterized protein</fullName>
    </submittedName>
</protein>